<protein>
    <submittedName>
        <fullName evidence="2">DUF4097 family beta strand repeat-containing protein</fullName>
    </submittedName>
</protein>
<dbReference type="RefSeq" id="WP_346094479.1">
    <property type="nucleotide sequence ID" value="NZ_BAAABY010000013.1"/>
</dbReference>
<name>A0ABN0ZQ65_9ACTN</name>
<evidence type="ECO:0000313" key="2">
    <source>
        <dbReference type="EMBL" id="GAA0455006.1"/>
    </source>
</evidence>
<evidence type="ECO:0000259" key="1">
    <source>
        <dbReference type="Pfam" id="PF13349"/>
    </source>
</evidence>
<feature type="domain" description="DUF4097" evidence="1">
    <location>
        <begin position="200"/>
        <end position="270"/>
    </location>
</feature>
<dbReference type="Pfam" id="PF13349">
    <property type="entry name" value="DUF4097"/>
    <property type="match status" value="1"/>
</dbReference>
<gene>
    <name evidence="2" type="ORF">GCM10010361_18800</name>
</gene>
<reference evidence="2 3" key="1">
    <citation type="journal article" date="2019" name="Int. J. Syst. Evol. Microbiol.">
        <title>The Global Catalogue of Microorganisms (GCM) 10K type strain sequencing project: providing services to taxonomists for standard genome sequencing and annotation.</title>
        <authorList>
            <consortium name="The Broad Institute Genomics Platform"/>
            <consortium name="The Broad Institute Genome Sequencing Center for Infectious Disease"/>
            <person name="Wu L."/>
            <person name="Ma J."/>
        </authorList>
    </citation>
    <scope>NUCLEOTIDE SEQUENCE [LARGE SCALE GENOMIC DNA]</scope>
    <source>
        <strain evidence="2 3">JCM 4805</strain>
    </source>
</reference>
<dbReference type="EMBL" id="BAAABY010000013">
    <property type="protein sequence ID" value="GAA0455006.1"/>
    <property type="molecule type" value="Genomic_DNA"/>
</dbReference>
<sequence length="292" mass="29989">MSVREEWPDGPVEVTGPRTLDVDVPVNALQVRLYGGTVNVVGSATADRTRIEVTEIKGPPLVVSYDRGTLTVGYEDLPWRGLLKFLDGRGWQRSAVVSVTVPAAARVEVGAVGASAVVSGVAGRTELRGVSGDSTLVRLTGPVRAETVTGTVEAQAVTGDLRFQSVSGDLTVIDGGGSSVRAETVTGGMVVDLDPAAKGTDVHLATVSGEVAIRLPDPADAEVEASTTSGSVSNAFDDLRVGGQWGTKSITGRLGAGTGRLKVTTVSGSLALLRRPPAEDAPADPPADKKVL</sequence>
<evidence type="ECO:0000313" key="3">
    <source>
        <dbReference type="Proteomes" id="UP001500909"/>
    </source>
</evidence>
<organism evidence="2 3">
    <name type="scientific">Streptomyces olivaceiscleroticus</name>
    <dbReference type="NCBI Taxonomy" id="68245"/>
    <lineage>
        <taxon>Bacteria</taxon>
        <taxon>Bacillati</taxon>
        <taxon>Actinomycetota</taxon>
        <taxon>Actinomycetes</taxon>
        <taxon>Kitasatosporales</taxon>
        <taxon>Streptomycetaceae</taxon>
        <taxon>Streptomyces</taxon>
    </lineage>
</organism>
<proteinExistence type="predicted"/>
<keyword evidence="3" id="KW-1185">Reference proteome</keyword>
<dbReference type="InterPro" id="IPR025164">
    <property type="entry name" value="Toastrack_DUF4097"/>
</dbReference>
<comment type="caution">
    <text evidence="2">The sequence shown here is derived from an EMBL/GenBank/DDBJ whole genome shotgun (WGS) entry which is preliminary data.</text>
</comment>
<accession>A0ABN0ZQ65</accession>
<dbReference type="Proteomes" id="UP001500909">
    <property type="component" value="Unassembled WGS sequence"/>
</dbReference>